<comment type="caution">
    <text evidence="2">The sequence shown here is derived from an EMBL/GenBank/DDBJ whole genome shotgun (WGS) entry which is preliminary data.</text>
</comment>
<protein>
    <submittedName>
        <fullName evidence="2">Putative Pentapeptide repeat protein</fullName>
    </submittedName>
</protein>
<dbReference type="Pfam" id="PF00805">
    <property type="entry name" value="Pentapeptide"/>
    <property type="match status" value="1"/>
</dbReference>
<dbReference type="EMBL" id="CAIL01000133">
    <property type="protein sequence ID" value="CCI13872.1"/>
    <property type="molecule type" value="Genomic_DNA"/>
</dbReference>
<organism evidence="2 3">
    <name type="scientific">Microcystis aeruginosa PCC 9806</name>
    <dbReference type="NCBI Taxonomy" id="1160282"/>
    <lineage>
        <taxon>Bacteria</taxon>
        <taxon>Bacillati</taxon>
        <taxon>Cyanobacteriota</taxon>
        <taxon>Cyanophyceae</taxon>
        <taxon>Oscillatoriophycideae</taxon>
        <taxon>Chroococcales</taxon>
        <taxon>Microcystaceae</taxon>
        <taxon>Microcystis</taxon>
    </lineage>
</organism>
<dbReference type="SUPFAM" id="SSF141571">
    <property type="entry name" value="Pentapeptide repeat-like"/>
    <property type="match status" value="1"/>
</dbReference>
<dbReference type="InterPro" id="IPR051082">
    <property type="entry name" value="Pentapeptide-BTB/POZ_domain"/>
</dbReference>
<gene>
    <name evidence="2" type="ORF">MICAE_2180002</name>
</gene>
<dbReference type="PANTHER" id="PTHR14136">
    <property type="entry name" value="BTB_POZ DOMAIN-CONTAINING PROTEIN KCTD9"/>
    <property type="match status" value="1"/>
</dbReference>
<sequence length="210" mass="23979">MIYGFQPSCPPVSRKRIKDTFIWSCLELLIVPFILIVLSFYLNDSIAKRDRMREYLSGIADLTSKAAQKNEGKLCDNHSLKSLARAQTLIILRESDSRAKREIIEFLANSDLQYQIALERADLHGVDLRGLYLKDADLRRANLKGANLNDAKLLGVDLTNADLDNASLYNIKYDDCTRFDAALESRINKLGWEWEKVPRDLAADKCQIRQ</sequence>
<dbReference type="Gene3D" id="2.160.20.80">
    <property type="entry name" value="E3 ubiquitin-protein ligase SopA"/>
    <property type="match status" value="1"/>
</dbReference>
<dbReference type="Proteomes" id="UP000003273">
    <property type="component" value="Unassembled WGS sequence"/>
</dbReference>
<proteinExistence type="predicted"/>
<reference evidence="2 3" key="1">
    <citation type="submission" date="2012-04" db="EMBL/GenBank/DDBJ databases">
        <authorList>
            <person name="Genoscope - CEA"/>
        </authorList>
    </citation>
    <scope>NUCLEOTIDE SEQUENCE [LARGE SCALE GENOMIC DNA]</scope>
    <source>
        <strain evidence="2 3">9806</strain>
    </source>
</reference>
<dbReference type="InterPro" id="IPR001646">
    <property type="entry name" value="5peptide_repeat"/>
</dbReference>
<keyword evidence="1" id="KW-1133">Transmembrane helix</keyword>
<accession>I4GVP8</accession>
<keyword evidence="1" id="KW-0472">Membrane</keyword>
<keyword evidence="1" id="KW-0812">Transmembrane</keyword>
<dbReference type="HOGENOM" id="CLU_1308955_0_0_3"/>
<evidence type="ECO:0000313" key="2">
    <source>
        <dbReference type="EMBL" id="CCI13872.1"/>
    </source>
</evidence>
<feature type="transmembrane region" description="Helical" evidence="1">
    <location>
        <begin position="20"/>
        <end position="42"/>
    </location>
</feature>
<name>I4GVP8_MICAE</name>
<dbReference type="AlphaFoldDB" id="I4GVP8"/>
<evidence type="ECO:0000256" key="1">
    <source>
        <dbReference type="SAM" id="Phobius"/>
    </source>
</evidence>
<dbReference type="RefSeq" id="WP_002784325.1">
    <property type="nucleotide sequence ID" value="NZ_HE973246.1"/>
</dbReference>
<evidence type="ECO:0000313" key="3">
    <source>
        <dbReference type="Proteomes" id="UP000003273"/>
    </source>
</evidence>
<dbReference type="PANTHER" id="PTHR14136:SF17">
    <property type="entry name" value="BTB_POZ DOMAIN-CONTAINING PROTEIN KCTD9"/>
    <property type="match status" value="1"/>
</dbReference>